<proteinExistence type="predicted"/>
<comment type="caution">
    <text evidence="1">The sequence shown here is derived from an EMBL/GenBank/DDBJ whole genome shotgun (WGS) entry which is preliminary data.</text>
</comment>
<evidence type="ECO:0000313" key="1">
    <source>
        <dbReference type="EMBL" id="KAI5392934.1"/>
    </source>
</evidence>
<sequence>MGGHTFLSSESSGAAAAVSKSPGDGFADSIMKLNFFKMISDSFVPALKSTKMEWSKPICQQNLASFSILYVWLCERVFELERKVNEKLKGLNAPDGKYSVETRLQTGKGGGAAQEGDPSLVLYTVYAIVGSVDPTLAKMPDYSSANNQSSLVSLNYARCIMRMFITCLRLLKEALGERQSRVFDMVLATEAPNVFAGGFAPSKAPRAQFQMSFAEIPGGAYSTAHVSHMLPSFRRRFLRE</sequence>
<reference evidence="1 2" key="1">
    <citation type="journal article" date="2022" name="Nat. Genet.">
        <title>Improved pea reference genome and pan-genome highlight genomic features and evolutionary characteristics.</title>
        <authorList>
            <person name="Yang T."/>
            <person name="Liu R."/>
            <person name="Luo Y."/>
            <person name="Hu S."/>
            <person name="Wang D."/>
            <person name="Wang C."/>
            <person name="Pandey M.K."/>
            <person name="Ge S."/>
            <person name="Xu Q."/>
            <person name="Li N."/>
            <person name="Li G."/>
            <person name="Huang Y."/>
            <person name="Saxena R.K."/>
            <person name="Ji Y."/>
            <person name="Li M."/>
            <person name="Yan X."/>
            <person name="He Y."/>
            <person name="Liu Y."/>
            <person name="Wang X."/>
            <person name="Xiang C."/>
            <person name="Varshney R.K."/>
            <person name="Ding H."/>
            <person name="Gao S."/>
            <person name="Zong X."/>
        </authorList>
    </citation>
    <scope>NUCLEOTIDE SEQUENCE [LARGE SCALE GENOMIC DNA]</scope>
    <source>
        <strain evidence="1 2">cv. Zhongwan 6</strain>
    </source>
</reference>
<dbReference type="PANTHER" id="PTHR46567:SF1">
    <property type="entry name" value="MEDIATOR OF RNA POLYMERASE II TRANSCRIPTION SUBUNIT 12"/>
    <property type="match status" value="1"/>
</dbReference>
<dbReference type="Gramene" id="Psat06G0018700-T1">
    <property type="protein sequence ID" value="KAI5392934.1"/>
    <property type="gene ID" value="KIW84_060187"/>
</dbReference>
<dbReference type="PANTHER" id="PTHR46567">
    <property type="entry name" value="MEDIATOR OF RNA POLYMERASE II TRANSCRIPTION SUBUNIT 12"/>
    <property type="match status" value="1"/>
</dbReference>
<evidence type="ECO:0000313" key="2">
    <source>
        <dbReference type="Proteomes" id="UP001058974"/>
    </source>
</evidence>
<organism evidence="1 2">
    <name type="scientific">Pisum sativum</name>
    <name type="common">Garden pea</name>
    <name type="synonym">Lathyrus oleraceus</name>
    <dbReference type="NCBI Taxonomy" id="3888"/>
    <lineage>
        <taxon>Eukaryota</taxon>
        <taxon>Viridiplantae</taxon>
        <taxon>Streptophyta</taxon>
        <taxon>Embryophyta</taxon>
        <taxon>Tracheophyta</taxon>
        <taxon>Spermatophyta</taxon>
        <taxon>Magnoliopsida</taxon>
        <taxon>eudicotyledons</taxon>
        <taxon>Gunneridae</taxon>
        <taxon>Pentapetalae</taxon>
        <taxon>rosids</taxon>
        <taxon>fabids</taxon>
        <taxon>Fabales</taxon>
        <taxon>Fabaceae</taxon>
        <taxon>Papilionoideae</taxon>
        <taxon>50 kb inversion clade</taxon>
        <taxon>NPAAA clade</taxon>
        <taxon>Hologalegina</taxon>
        <taxon>IRL clade</taxon>
        <taxon>Fabeae</taxon>
        <taxon>Lathyrus</taxon>
    </lineage>
</organism>
<gene>
    <name evidence="1" type="ORF">KIW84_060187</name>
</gene>
<dbReference type="Proteomes" id="UP001058974">
    <property type="component" value="Chromosome 6"/>
</dbReference>
<accession>A0A9D5A2H4</accession>
<dbReference type="EMBL" id="JAMSHJ010000006">
    <property type="protein sequence ID" value="KAI5392934.1"/>
    <property type="molecule type" value="Genomic_DNA"/>
</dbReference>
<keyword evidence="2" id="KW-1185">Reference proteome</keyword>
<protein>
    <submittedName>
        <fullName evidence="1">Uncharacterized protein</fullName>
    </submittedName>
</protein>
<name>A0A9D5A2H4_PEA</name>
<dbReference type="AlphaFoldDB" id="A0A9D5A2H4"/>